<gene>
    <name evidence="1" type="ORF">AVEN_216221_1</name>
</gene>
<organism evidence="1 2">
    <name type="scientific">Araneus ventricosus</name>
    <name type="common">Orbweaver spider</name>
    <name type="synonym">Epeira ventricosa</name>
    <dbReference type="NCBI Taxonomy" id="182803"/>
    <lineage>
        <taxon>Eukaryota</taxon>
        <taxon>Metazoa</taxon>
        <taxon>Ecdysozoa</taxon>
        <taxon>Arthropoda</taxon>
        <taxon>Chelicerata</taxon>
        <taxon>Arachnida</taxon>
        <taxon>Araneae</taxon>
        <taxon>Araneomorphae</taxon>
        <taxon>Entelegynae</taxon>
        <taxon>Araneoidea</taxon>
        <taxon>Araneidae</taxon>
        <taxon>Araneus</taxon>
    </lineage>
</organism>
<accession>A0A4Y2T199</accession>
<sequence>MEQQEESDQNSSASVRVDMKCLSVFTTNDANRMVILDYHISFPRTYEDVRNWSSPDETALQLYPRAKSTSMRSIPVHSELKVRNVTPQKIVLTFIYRTQGVILIDFSTFLGTKCFRIMLTPSTKLTSAFQAQRDQGSWSGGFILRR</sequence>
<proteinExistence type="predicted"/>
<evidence type="ECO:0000313" key="1">
    <source>
        <dbReference type="EMBL" id="GBN94388.1"/>
    </source>
</evidence>
<dbReference type="Proteomes" id="UP000499080">
    <property type="component" value="Unassembled WGS sequence"/>
</dbReference>
<name>A0A4Y2T199_ARAVE</name>
<dbReference type="AlphaFoldDB" id="A0A4Y2T199"/>
<comment type="caution">
    <text evidence="1">The sequence shown here is derived from an EMBL/GenBank/DDBJ whole genome shotgun (WGS) entry which is preliminary data.</text>
</comment>
<dbReference type="EMBL" id="BGPR01025469">
    <property type="protein sequence ID" value="GBN94388.1"/>
    <property type="molecule type" value="Genomic_DNA"/>
</dbReference>
<evidence type="ECO:0000313" key="2">
    <source>
        <dbReference type="Proteomes" id="UP000499080"/>
    </source>
</evidence>
<reference evidence="1 2" key="1">
    <citation type="journal article" date="2019" name="Sci. Rep.">
        <title>Orb-weaving spider Araneus ventricosus genome elucidates the spidroin gene catalogue.</title>
        <authorList>
            <person name="Kono N."/>
            <person name="Nakamura H."/>
            <person name="Ohtoshi R."/>
            <person name="Moran D.A.P."/>
            <person name="Shinohara A."/>
            <person name="Yoshida Y."/>
            <person name="Fujiwara M."/>
            <person name="Mori M."/>
            <person name="Tomita M."/>
            <person name="Arakawa K."/>
        </authorList>
    </citation>
    <scope>NUCLEOTIDE SEQUENCE [LARGE SCALE GENOMIC DNA]</scope>
</reference>
<protein>
    <submittedName>
        <fullName evidence="1">Uncharacterized protein</fullName>
    </submittedName>
</protein>
<keyword evidence="2" id="KW-1185">Reference proteome</keyword>